<evidence type="ECO:0000259" key="13">
    <source>
        <dbReference type="Pfam" id="PF23598"/>
    </source>
</evidence>
<dbReference type="PANTHER" id="PTHR23155">
    <property type="entry name" value="DISEASE RESISTANCE PROTEIN RP"/>
    <property type="match status" value="1"/>
</dbReference>
<dbReference type="InterPro" id="IPR002182">
    <property type="entry name" value="NB-ARC"/>
</dbReference>
<feature type="domain" description="Disease resistance R13L4/SHOC-2-like LRR" evidence="13">
    <location>
        <begin position="795"/>
        <end position="1085"/>
    </location>
</feature>
<evidence type="ECO:0000313" key="15">
    <source>
        <dbReference type="Proteomes" id="UP001190926"/>
    </source>
</evidence>
<comment type="subcellular location">
    <subcellularLocation>
        <location evidence="2">Cytoplasm</location>
    </subcellularLocation>
</comment>
<dbReference type="PRINTS" id="PR00364">
    <property type="entry name" value="DISEASERSIST"/>
</dbReference>
<proteinExistence type="inferred from homology"/>
<keyword evidence="5" id="KW-0433">Leucine-rich repeat</keyword>
<evidence type="ECO:0000256" key="9">
    <source>
        <dbReference type="ARBA" id="ARBA00022821"/>
    </source>
</evidence>
<evidence type="ECO:0000256" key="6">
    <source>
        <dbReference type="ARBA" id="ARBA00022667"/>
    </source>
</evidence>
<dbReference type="InterPro" id="IPR032675">
    <property type="entry name" value="LRR_dom_sf"/>
</dbReference>
<organism evidence="14 15">
    <name type="scientific">Perilla frutescens var. hirtella</name>
    <name type="common">Perilla citriodora</name>
    <name type="synonym">Perilla setoyensis</name>
    <dbReference type="NCBI Taxonomy" id="608512"/>
    <lineage>
        <taxon>Eukaryota</taxon>
        <taxon>Viridiplantae</taxon>
        <taxon>Streptophyta</taxon>
        <taxon>Embryophyta</taxon>
        <taxon>Tracheophyta</taxon>
        <taxon>Spermatophyta</taxon>
        <taxon>Magnoliopsida</taxon>
        <taxon>eudicotyledons</taxon>
        <taxon>Gunneridae</taxon>
        <taxon>Pentapetalae</taxon>
        <taxon>asterids</taxon>
        <taxon>lamiids</taxon>
        <taxon>Lamiales</taxon>
        <taxon>Lamiaceae</taxon>
        <taxon>Nepetoideae</taxon>
        <taxon>Elsholtzieae</taxon>
        <taxon>Perilla</taxon>
    </lineage>
</organism>
<reference evidence="14 15" key="1">
    <citation type="journal article" date="2021" name="Nat. Commun.">
        <title>Incipient diploidization of the medicinal plant Perilla within 10,000 years.</title>
        <authorList>
            <person name="Zhang Y."/>
            <person name="Shen Q."/>
            <person name="Leng L."/>
            <person name="Zhang D."/>
            <person name="Chen S."/>
            <person name="Shi Y."/>
            <person name="Ning Z."/>
            <person name="Chen S."/>
        </authorList>
    </citation>
    <scope>NUCLEOTIDE SEQUENCE [LARGE SCALE GENOMIC DNA]</scope>
    <source>
        <strain evidence="15">cv. PC099</strain>
    </source>
</reference>
<evidence type="ECO:0000256" key="3">
    <source>
        <dbReference type="ARBA" id="ARBA00008894"/>
    </source>
</evidence>
<comment type="similarity">
    <text evidence="3">Belongs to the disease resistance NB-LRR family.</text>
</comment>
<sequence>MDNLIFKKSYETAQQLGIKKQPSPIFQASQIQTQLQATPDDDEFWSNPEQISVIEEIERALVKRPELEKIYADEAPTFILGINNDARAGILKVTQEISTGNVFDEGSSRADTLDEQILEKAIKKMIQNLTTRMQTRTKEQKKPTDKLLSPYKIRVVDAKEHIDRHQHEIFYCVLQNDSEDMKQEMYETATYTAVVSLMQDLEELLTSFDSIFRSSERGFSPFTKREIQNFYSAVSLMDSFLRDSSGLSYTRQFTLEKRITNVSLMAWTYIDFWAAKCLSGAIFSEETISKIGVPLTKMRREINSINMELSKIHRGSPSSTGKFNKFVNACAFISQCSIFVDRIRCQKYGDSRWKFCAQQHKSFTSSGPSRRPPNTEGKLVGFEKDLVMMLDGLTGHPSKLQVLSIIGMGGLGKTTFSKKIYDDPLVIHHFYVRVWVTVSQHYQVRVMLLGVLRCVTNVLEDIYARSTEELREQVYRSLKGKRYLVVLDDMWDTKAWDELKRTFPDDKNGSRIMLTSRLRAVAVHASQDTPPHCLRCLSLEESWELLSSKIFVGEACPSALVAMGKQIAYKCQGLPLAIVVVGGILSKMDKKLDIWEEVSEKVGSLVMEEAEKAQNILGLSYVYLPDHLKLCFLYMGVFPEDYEILVKKLIWLWVAEGFIRPRFLKSLEELAEDYLEELSSRSLILVKRKGSDGRIKTCYVHDMMRELCLRESKRQNFLQVSNASSPHDLLGHFHPSSDIRQVSPNHLHNRQRFSFDSNNYKYIRKFSSPSIRSFMCFGNVSLWRSQLHFGLYIKLIRVLDMMSIQLIKIPPGIERLTLLKFLGITIKDSWDITSLLRSRSLQTLIFDCEWDGYLPRTFWDMLELRHFHLKRSCLSYSSTSISELEPVDAELPIRVLNNLRSVSTLRPISCTEKNFLAMPHLKKLGVYETEEDYRFHGWFEKLVHLQELEVLKYVFSNPFISSAFRPDRLPSWETFPPKLVKLTLSGTSLPWEDMLKLSMLPKLEVLKLKNYAFSGSAWRCKEGGFRCLRFLLIGSTNLETWEADGTHFPQLEHLVLRHCRYRKQIPYGISEAPLLENIEVRNCNDSAVMSARFLQEEQLSLGNDGLTIFITEG</sequence>
<feature type="domain" description="Disease resistance protein winged helix" evidence="12">
    <location>
        <begin position="637"/>
        <end position="707"/>
    </location>
</feature>
<dbReference type="Gene3D" id="3.80.10.10">
    <property type="entry name" value="Ribonuclease Inhibitor"/>
    <property type="match status" value="1"/>
</dbReference>
<feature type="domain" description="NB-ARC" evidence="11">
    <location>
        <begin position="399"/>
        <end position="553"/>
    </location>
</feature>
<comment type="caution">
    <text evidence="14">The sequence shown here is derived from an EMBL/GenBank/DDBJ whole genome shotgun (WGS) entry which is preliminary data.</text>
</comment>
<evidence type="ECO:0000256" key="4">
    <source>
        <dbReference type="ARBA" id="ARBA00022490"/>
    </source>
</evidence>
<comment type="function">
    <text evidence="1">Confers resistance to late blight (Phytophthora infestans) races carrying the avirulence gene Avr1. Resistance proteins guard the plant against pathogens that contain an appropriate avirulence protein via an indirect interaction with this avirulence protein. That triggers a defense system including the hypersensitive response, which restricts the pathogen growth.</text>
</comment>
<evidence type="ECO:0000256" key="8">
    <source>
        <dbReference type="ARBA" id="ARBA00022741"/>
    </source>
</evidence>
<dbReference type="EMBL" id="SDAM02003295">
    <property type="protein sequence ID" value="KAH6820744.1"/>
    <property type="molecule type" value="Genomic_DNA"/>
</dbReference>
<dbReference type="GO" id="GO:0051607">
    <property type="term" value="P:defense response to virus"/>
    <property type="evidence" value="ECO:0007669"/>
    <property type="project" value="UniProtKB-ARBA"/>
</dbReference>
<dbReference type="GO" id="GO:0009626">
    <property type="term" value="P:plant-type hypersensitive response"/>
    <property type="evidence" value="ECO:0007669"/>
    <property type="project" value="UniProtKB-KW"/>
</dbReference>
<dbReference type="Pfam" id="PF23598">
    <property type="entry name" value="LRR_14"/>
    <property type="match status" value="1"/>
</dbReference>
<dbReference type="SUPFAM" id="SSF52058">
    <property type="entry name" value="L domain-like"/>
    <property type="match status" value="1"/>
</dbReference>
<dbReference type="FunFam" id="3.40.50.300:FF:001091">
    <property type="entry name" value="Probable disease resistance protein At1g61300"/>
    <property type="match status" value="1"/>
</dbReference>
<evidence type="ECO:0000313" key="14">
    <source>
        <dbReference type="EMBL" id="KAH6820744.1"/>
    </source>
</evidence>
<dbReference type="GO" id="GO:0043531">
    <property type="term" value="F:ADP binding"/>
    <property type="evidence" value="ECO:0007669"/>
    <property type="project" value="InterPro"/>
</dbReference>
<name>A0AAD4IT19_PERFH</name>
<dbReference type="AlphaFoldDB" id="A0AAD4IT19"/>
<dbReference type="Gene3D" id="1.10.10.10">
    <property type="entry name" value="Winged helix-like DNA-binding domain superfamily/Winged helix DNA-binding domain"/>
    <property type="match status" value="1"/>
</dbReference>
<dbReference type="InterPro" id="IPR044974">
    <property type="entry name" value="Disease_R_plants"/>
</dbReference>
<evidence type="ECO:0000256" key="1">
    <source>
        <dbReference type="ARBA" id="ARBA00002074"/>
    </source>
</evidence>
<keyword evidence="6" id="KW-0381">Hypersensitive response</keyword>
<dbReference type="GO" id="GO:0005737">
    <property type="term" value="C:cytoplasm"/>
    <property type="evidence" value="ECO:0007669"/>
    <property type="project" value="UniProtKB-SubCell"/>
</dbReference>
<dbReference type="Pfam" id="PF00931">
    <property type="entry name" value="NB-ARC"/>
    <property type="match status" value="1"/>
</dbReference>
<keyword evidence="8" id="KW-0547">Nucleotide-binding</keyword>
<evidence type="ECO:0000259" key="11">
    <source>
        <dbReference type="Pfam" id="PF00931"/>
    </source>
</evidence>
<dbReference type="InterPro" id="IPR055414">
    <property type="entry name" value="LRR_R13L4/SHOC2-like"/>
</dbReference>
<dbReference type="Gene3D" id="1.20.5.4130">
    <property type="match status" value="1"/>
</dbReference>
<gene>
    <name evidence="14" type="ORF">C2S53_015261</name>
</gene>
<protein>
    <recommendedName>
        <fullName evidence="16">NB-ARC domain-containing protein</fullName>
    </recommendedName>
</protein>
<evidence type="ECO:0008006" key="16">
    <source>
        <dbReference type="Google" id="ProtNLM"/>
    </source>
</evidence>
<keyword evidence="9" id="KW-0611">Plant defense</keyword>
<dbReference type="Proteomes" id="UP001190926">
    <property type="component" value="Unassembled WGS sequence"/>
</dbReference>
<dbReference type="FunFam" id="1.10.10.10:FF:000322">
    <property type="entry name" value="Probable disease resistance protein At1g63360"/>
    <property type="match status" value="1"/>
</dbReference>
<evidence type="ECO:0000256" key="5">
    <source>
        <dbReference type="ARBA" id="ARBA00022614"/>
    </source>
</evidence>
<keyword evidence="4" id="KW-0963">Cytoplasm</keyword>
<keyword evidence="7" id="KW-0677">Repeat</keyword>
<dbReference type="InterPro" id="IPR036388">
    <property type="entry name" value="WH-like_DNA-bd_sf"/>
</dbReference>
<evidence type="ECO:0000256" key="2">
    <source>
        <dbReference type="ARBA" id="ARBA00004496"/>
    </source>
</evidence>
<dbReference type="GO" id="GO:0005524">
    <property type="term" value="F:ATP binding"/>
    <property type="evidence" value="ECO:0007669"/>
    <property type="project" value="UniProtKB-KW"/>
</dbReference>
<accession>A0AAD4IT19</accession>
<dbReference type="InterPro" id="IPR042197">
    <property type="entry name" value="Apaf_helical"/>
</dbReference>
<evidence type="ECO:0000256" key="7">
    <source>
        <dbReference type="ARBA" id="ARBA00022737"/>
    </source>
</evidence>
<dbReference type="PANTHER" id="PTHR23155:SF1152">
    <property type="entry name" value="AAA+ ATPASE DOMAIN-CONTAINING PROTEIN"/>
    <property type="match status" value="1"/>
</dbReference>
<dbReference type="Pfam" id="PF23559">
    <property type="entry name" value="WHD_DRP"/>
    <property type="match status" value="1"/>
</dbReference>
<evidence type="ECO:0000259" key="12">
    <source>
        <dbReference type="Pfam" id="PF23559"/>
    </source>
</evidence>
<keyword evidence="15" id="KW-1185">Reference proteome</keyword>
<dbReference type="Gene3D" id="3.40.50.300">
    <property type="entry name" value="P-loop containing nucleotide triphosphate hydrolases"/>
    <property type="match status" value="1"/>
</dbReference>
<evidence type="ECO:0000256" key="10">
    <source>
        <dbReference type="ARBA" id="ARBA00022840"/>
    </source>
</evidence>
<keyword evidence="10" id="KW-0067">ATP-binding</keyword>
<dbReference type="Gene3D" id="1.10.8.430">
    <property type="entry name" value="Helical domain of apoptotic protease-activating factors"/>
    <property type="match status" value="1"/>
</dbReference>
<dbReference type="SUPFAM" id="SSF52540">
    <property type="entry name" value="P-loop containing nucleoside triphosphate hydrolases"/>
    <property type="match status" value="1"/>
</dbReference>
<dbReference type="InterPro" id="IPR058922">
    <property type="entry name" value="WHD_DRP"/>
</dbReference>
<dbReference type="InterPro" id="IPR027417">
    <property type="entry name" value="P-loop_NTPase"/>
</dbReference>